<evidence type="ECO:0000313" key="3">
    <source>
        <dbReference type="Proteomes" id="UP000024404"/>
    </source>
</evidence>
<feature type="transmembrane region" description="Helical" evidence="1">
    <location>
        <begin position="20"/>
        <end position="39"/>
    </location>
</feature>
<name>A0A8R1XTV5_ONCVO</name>
<reference evidence="2" key="2">
    <citation type="submission" date="2022-06" db="UniProtKB">
        <authorList>
            <consortium name="EnsemblMetazoa"/>
        </authorList>
    </citation>
    <scope>IDENTIFICATION</scope>
</reference>
<accession>A0A8R1XTV5</accession>
<keyword evidence="3" id="KW-1185">Reference proteome</keyword>
<dbReference type="Proteomes" id="UP000024404">
    <property type="component" value="Unassembled WGS sequence"/>
</dbReference>
<keyword evidence="1" id="KW-0472">Membrane</keyword>
<protein>
    <submittedName>
        <fullName evidence="2">Uncharacterized protein</fullName>
    </submittedName>
</protein>
<evidence type="ECO:0000256" key="1">
    <source>
        <dbReference type="SAM" id="Phobius"/>
    </source>
</evidence>
<proteinExistence type="predicted"/>
<dbReference type="EnsemblMetazoa" id="OVOC189.1">
    <property type="protein sequence ID" value="OVOC189.1"/>
    <property type="gene ID" value="WBGene00236998"/>
</dbReference>
<reference evidence="3" key="1">
    <citation type="submission" date="2013-10" db="EMBL/GenBank/DDBJ databases">
        <title>Genome sequencing of Onchocerca volvulus.</title>
        <authorList>
            <person name="Cotton J."/>
            <person name="Tsai J."/>
            <person name="Stanley E."/>
            <person name="Tracey A."/>
            <person name="Holroyd N."/>
            <person name="Lustigman S."/>
            <person name="Berriman M."/>
        </authorList>
    </citation>
    <scope>NUCLEOTIDE SEQUENCE</scope>
</reference>
<evidence type="ECO:0000313" key="2">
    <source>
        <dbReference type="EnsemblMetazoa" id="OVOC189.1"/>
    </source>
</evidence>
<dbReference type="AlphaFoldDB" id="A0A8R1XTV5"/>
<keyword evidence="1" id="KW-1133">Transmembrane helix</keyword>
<sequence>MNKETGPVDWSFGTGPIDWSFGKTVAFTLMVLICQLAAFRASIIKFICHTKLSLSITQERNIVPNPIQWLLFPCLSGNLISKLFNLGDNSGLATVMIFMITPANHDSVSRKYSQPNLNFNLMQIYST</sequence>
<organism evidence="2 3">
    <name type="scientific">Onchocerca volvulus</name>
    <dbReference type="NCBI Taxonomy" id="6282"/>
    <lineage>
        <taxon>Eukaryota</taxon>
        <taxon>Metazoa</taxon>
        <taxon>Ecdysozoa</taxon>
        <taxon>Nematoda</taxon>
        <taxon>Chromadorea</taxon>
        <taxon>Rhabditida</taxon>
        <taxon>Spirurina</taxon>
        <taxon>Spiruromorpha</taxon>
        <taxon>Filarioidea</taxon>
        <taxon>Onchocercidae</taxon>
        <taxon>Onchocerca</taxon>
    </lineage>
</organism>
<dbReference type="EMBL" id="CMVM020000020">
    <property type="status" value="NOT_ANNOTATED_CDS"/>
    <property type="molecule type" value="Genomic_DNA"/>
</dbReference>
<keyword evidence="1" id="KW-0812">Transmembrane</keyword>